<name>D6ZD78_SEGRD</name>
<evidence type="ECO:0000313" key="3">
    <source>
        <dbReference type="EMBL" id="ADG97142.1"/>
    </source>
</evidence>
<dbReference type="RefSeq" id="WP_013137598.1">
    <property type="nucleotide sequence ID" value="NC_014168.1"/>
</dbReference>
<protein>
    <recommendedName>
        <fullName evidence="5">Secreted protein</fullName>
    </recommendedName>
</protein>
<keyword evidence="4" id="KW-1185">Reference proteome</keyword>
<feature type="region of interest" description="Disordered" evidence="1">
    <location>
        <begin position="227"/>
        <end position="340"/>
    </location>
</feature>
<feature type="compositionally biased region" description="Pro residues" evidence="1">
    <location>
        <begin position="277"/>
        <end position="290"/>
    </location>
</feature>
<dbReference type="AlphaFoldDB" id="D6ZD78"/>
<feature type="chain" id="PRO_5003091563" description="Secreted protein" evidence="2">
    <location>
        <begin position="27"/>
        <end position="340"/>
    </location>
</feature>
<feature type="region of interest" description="Disordered" evidence="1">
    <location>
        <begin position="67"/>
        <end position="140"/>
    </location>
</feature>
<reference evidence="3 4" key="1">
    <citation type="journal article" date="2010" name="Stand. Genomic Sci.">
        <title>Complete genome sequence of Segniliparus rotundus type strain (CDC 1076).</title>
        <authorList>
            <person name="Sikorski J."/>
            <person name="Lapidus A."/>
            <person name="Copeland A."/>
            <person name="Misra M."/>
            <person name="Glavina Del Rio T."/>
            <person name="Nolan M."/>
            <person name="Lucas S."/>
            <person name="Chen F."/>
            <person name="Tice H."/>
            <person name="Cheng J.F."/>
            <person name="Jando M."/>
            <person name="Schneider S."/>
            <person name="Bruce D."/>
            <person name="Goodwin L."/>
            <person name="Pitluck S."/>
            <person name="Liolios K."/>
            <person name="Mikhailova N."/>
            <person name="Pati A."/>
            <person name="Ivanova N."/>
            <person name="Mavromatis K."/>
            <person name="Chen A."/>
            <person name="Palaniappan K."/>
            <person name="Chertkov O."/>
            <person name="Land M."/>
            <person name="Hauser L."/>
            <person name="Chang Y.J."/>
            <person name="Jeffries C.D."/>
            <person name="Brettin T."/>
            <person name="Detter J.C."/>
            <person name="Han C."/>
            <person name="Rohde M."/>
            <person name="Goker M."/>
            <person name="Bristow J."/>
            <person name="Eisen J.A."/>
            <person name="Markowitz V."/>
            <person name="Hugenholtz P."/>
            <person name="Kyrpides N.C."/>
            <person name="Klenk H.P."/>
        </authorList>
    </citation>
    <scope>NUCLEOTIDE SEQUENCE [LARGE SCALE GENOMIC DNA]</scope>
    <source>
        <strain evidence="4">ATCC BAA-972 / CDC 1076 / CIP 108378 / DSM 44985 / JCM 13578</strain>
    </source>
</reference>
<organism evidence="3 4">
    <name type="scientific">Segniliparus rotundus (strain ATCC BAA-972 / CDC 1076 / CIP 108378 / DSM 44985 / JCM 13578)</name>
    <dbReference type="NCBI Taxonomy" id="640132"/>
    <lineage>
        <taxon>Bacteria</taxon>
        <taxon>Bacillati</taxon>
        <taxon>Actinomycetota</taxon>
        <taxon>Actinomycetes</taxon>
        <taxon>Mycobacteriales</taxon>
        <taxon>Segniliparaceae</taxon>
        <taxon>Segniliparus</taxon>
    </lineage>
</organism>
<gene>
    <name evidence="3" type="ordered locus">Srot_0660</name>
</gene>
<evidence type="ECO:0000256" key="1">
    <source>
        <dbReference type="SAM" id="MobiDB-lite"/>
    </source>
</evidence>
<dbReference type="KEGG" id="srt:Srot_0660"/>
<evidence type="ECO:0000313" key="4">
    <source>
        <dbReference type="Proteomes" id="UP000002247"/>
    </source>
</evidence>
<proteinExistence type="predicted"/>
<evidence type="ECO:0000256" key="2">
    <source>
        <dbReference type="SAM" id="SignalP"/>
    </source>
</evidence>
<feature type="signal peptide" evidence="2">
    <location>
        <begin position="1"/>
        <end position="26"/>
    </location>
</feature>
<sequence length="340" mass="36094">MRPTVAAVLCSAVCAASVSFIGQAEAEQDFHPIWCPQATSYYVQLREALDPLRAATVAHDLDVAKERGQSAQAGQGSAPGPNASPPVKQRDNEDQPPRAADGNPLWPRHASPPAPPRPADQAAQPPSAPAGPAPVKQWAWGDPDVQDAVDQFEEKSPLLYRRINTLVAETWWAELQDAGSALSAKFGEVVGDVREQVAAQDLTRDWISLEEQYDVIKNLCVGWGETAQPGVAPPGQPEWPAGSSPDTARPPGIENTAWPHTPGWVDVAVPDPDDPDAPPPAHRPYPPPADAQPAPLAHQGCERYDYRSGGWGQYPFCPGEGPDGDNPGPDEADGPGGSGE</sequence>
<accession>D6ZD78</accession>
<dbReference type="Proteomes" id="UP000002247">
    <property type="component" value="Chromosome"/>
</dbReference>
<evidence type="ECO:0008006" key="5">
    <source>
        <dbReference type="Google" id="ProtNLM"/>
    </source>
</evidence>
<keyword evidence="2" id="KW-0732">Signal</keyword>
<dbReference type="EMBL" id="CP001958">
    <property type="protein sequence ID" value="ADG97142.1"/>
    <property type="molecule type" value="Genomic_DNA"/>
</dbReference>
<feature type="compositionally biased region" description="Low complexity" evidence="1">
    <location>
        <begin position="318"/>
        <end position="327"/>
    </location>
</feature>
<dbReference type="HOGENOM" id="CLU_816098_0_0_11"/>
<dbReference type="STRING" id="640132.Srot_0660"/>